<dbReference type="KEGG" id="bcop:JD108_04475"/>
<name>A0A7T5EQ73_9BACL</name>
<dbReference type="RefSeq" id="WP_198830238.1">
    <property type="nucleotide sequence ID" value="NZ_CP066308.1"/>
</dbReference>
<evidence type="ECO:0000313" key="3">
    <source>
        <dbReference type="EMBL" id="QUO43816.1"/>
    </source>
</evidence>
<evidence type="ECO:0000313" key="1">
    <source>
        <dbReference type="EMBL" id="QQE76746.1"/>
    </source>
</evidence>
<sequence>MDKLMNQRQQEILEKTFAWEIRRMTASGLPGTHQAVAAYSDRLLENKKKMGGIKE</sequence>
<evidence type="ECO:0000313" key="4">
    <source>
        <dbReference type="Proteomes" id="UP000595847"/>
    </source>
</evidence>
<gene>
    <name evidence="1" type="ORF">JD108_04475</name>
    <name evidence="2" type="ORF">JD108_07380</name>
    <name evidence="3" type="ORF">KDJ56_07060</name>
</gene>
<keyword evidence="5" id="KW-1185">Reference proteome</keyword>
<reference evidence="3" key="2">
    <citation type="submission" date="2021-04" db="EMBL/GenBank/DDBJ databases">
        <title>Brevibacillus composti FJAT-54423, complete genome.</title>
        <authorList>
            <person name="Tang R."/>
        </authorList>
    </citation>
    <scope>NUCLEOTIDE SEQUENCE</scope>
    <source>
        <strain evidence="3">FJAT-54424</strain>
    </source>
</reference>
<protein>
    <submittedName>
        <fullName evidence="2">Uncharacterized protein</fullName>
    </submittedName>
</protein>
<accession>A0A7T5EQ73</accession>
<evidence type="ECO:0000313" key="2">
    <source>
        <dbReference type="EMBL" id="QQE76749.1"/>
    </source>
</evidence>
<proteinExistence type="predicted"/>
<dbReference type="Proteomes" id="UP000677234">
    <property type="component" value="Chromosome"/>
</dbReference>
<dbReference type="EMBL" id="CP073708">
    <property type="protein sequence ID" value="QUO43816.1"/>
    <property type="molecule type" value="Genomic_DNA"/>
</dbReference>
<dbReference type="Proteomes" id="UP000595847">
    <property type="component" value="Chromosome"/>
</dbReference>
<organism evidence="2 4">
    <name type="scientific">Brevibacillus composti</name>
    <dbReference type="NCBI Taxonomy" id="2796470"/>
    <lineage>
        <taxon>Bacteria</taxon>
        <taxon>Bacillati</taxon>
        <taxon>Bacillota</taxon>
        <taxon>Bacilli</taxon>
        <taxon>Bacillales</taxon>
        <taxon>Paenibacillaceae</taxon>
        <taxon>Brevibacillus</taxon>
    </lineage>
</organism>
<reference evidence="2 4" key="1">
    <citation type="submission" date="2020-12" db="EMBL/GenBank/DDBJ databases">
        <title>strain FJAT-54423T represents a novel species of the genus Brevibacillus.</title>
        <authorList>
            <person name="Tang R."/>
        </authorList>
    </citation>
    <scope>NUCLEOTIDE SEQUENCE [LARGE SCALE GENOMIC DNA]</scope>
    <source>
        <strain evidence="2 4">FJAT-54423</strain>
    </source>
</reference>
<dbReference type="EMBL" id="CP066308">
    <property type="protein sequence ID" value="QQE76746.1"/>
    <property type="molecule type" value="Genomic_DNA"/>
</dbReference>
<evidence type="ECO:0000313" key="5">
    <source>
        <dbReference type="Proteomes" id="UP000677234"/>
    </source>
</evidence>
<dbReference type="AlphaFoldDB" id="A0A7T5EQ73"/>
<dbReference type="KEGG" id="bcop:JD108_07380"/>
<dbReference type="EMBL" id="CP066308">
    <property type="protein sequence ID" value="QQE76749.1"/>
    <property type="molecule type" value="Genomic_DNA"/>
</dbReference>